<accession>A7ERJ4</accession>
<dbReference type="AlphaFoldDB" id="A7ERJ4"/>
<dbReference type="RefSeq" id="XP_001591322.1">
    <property type="nucleotide sequence ID" value="XM_001591272.1"/>
</dbReference>
<name>A7ERJ4_SCLS1</name>
<organism evidence="1 2">
    <name type="scientific">Sclerotinia sclerotiorum (strain ATCC 18683 / 1980 / Ss-1)</name>
    <name type="common">White mold</name>
    <name type="synonym">Whetzelinia sclerotiorum</name>
    <dbReference type="NCBI Taxonomy" id="665079"/>
    <lineage>
        <taxon>Eukaryota</taxon>
        <taxon>Fungi</taxon>
        <taxon>Dikarya</taxon>
        <taxon>Ascomycota</taxon>
        <taxon>Pezizomycotina</taxon>
        <taxon>Leotiomycetes</taxon>
        <taxon>Helotiales</taxon>
        <taxon>Sclerotiniaceae</taxon>
        <taxon>Sclerotinia</taxon>
    </lineage>
</organism>
<dbReference type="InParanoid" id="A7ERJ4"/>
<dbReference type="GeneID" id="5487287"/>
<keyword evidence="2" id="KW-1185">Reference proteome</keyword>
<dbReference type="KEGG" id="ssl:SS1G_07948"/>
<evidence type="ECO:0000313" key="2">
    <source>
        <dbReference type="Proteomes" id="UP000001312"/>
    </source>
</evidence>
<proteinExistence type="predicted"/>
<dbReference type="Proteomes" id="UP000001312">
    <property type="component" value="Unassembled WGS sequence"/>
</dbReference>
<evidence type="ECO:0000313" key="1">
    <source>
        <dbReference type="EMBL" id="EDN92086.1"/>
    </source>
</evidence>
<dbReference type="EMBL" id="CH476630">
    <property type="protein sequence ID" value="EDN92086.1"/>
    <property type="molecule type" value="Genomic_DNA"/>
</dbReference>
<gene>
    <name evidence="1" type="ORF">SS1G_07948</name>
</gene>
<protein>
    <submittedName>
        <fullName evidence="1">Uncharacterized protein</fullName>
    </submittedName>
</protein>
<sequence length="74" mass="8354">MRIVVISKKGYFQVDLYSVLIAAVGPKQVDARLAQILAAHGPNPLVLTRRFKNEVEAVTEFIRETYPNVAYSNY</sequence>
<reference evidence="2" key="1">
    <citation type="journal article" date="2011" name="PLoS Genet.">
        <title>Genomic analysis of the necrotrophic fungal pathogens Sclerotinia sclerotiorum and Botrytis cinerea.</title>
        <authorList>
            <person name="Amselem J."/>
            <person name="Cuomo C.A."/>
            <person name="van Kan J.A."/>
            <person name="Viaud M."/>
            <person name="Benito E.P."/>
            <person name="Couloux A."/>
            <person name="Coutinho P.M."/>
            <person name="de Vries R.P."/>
            <person name="Dyer P.S."/>
            <person name="Fillinger S."/>
            <person name="Fournier E."/>
            <person name="Gout L."/>
            <person name="Hahn M."/>
            <person name="Kohn L."/>
            <person name="Lapalu N."/>
            <person name="Plummer K.M."/>
            <person name="Pradier J.M."/>
            <person name="Quevillon E."/>
            <person name="Sharon A."/>
            <person name="Simon A."/>
            <person name="ten Have A."/>
            <person name="Tudzynski B."/>
            <person name="Tudzynski P."/>
            <person name="Wincker P."/>
            <person name="Andrew M."/>
            <person name="Anthouard V."/>
            <person name="Beever R.E."/>
            <person name="Beffa R."/>
            <person name="Benoit I."/>
            <person name="Bouzid O."/>
            <person name="Brault B."/>
            <person name="Chen Z."/>
            <person name="Choquer M."/>
            <person name="Collemare J."/>
            <person name="Cotton P."/>
            <person name="Danchin E.G."/>
            <person name="Da Silva C."/>
            <person name="Gautier A."/>
            <person name="Giraud C."/>
            <person name="Giraud T."/>
            <person name="Gonzalez C."/>
            <person name="Grossetete S."/>
            <person name="Guldener U."/>
            <person name="Henrissat B."/>
            <person name="Howlett B.J."/>
            <person name="Kodira C."/>
            <person name="Kretschmer M."/>
            <person name="Lappartient A."/>
            <person name="Leroch M."/>
            <person name="Levis C."/>
            <person name="Mauceli E."/>
            <person name="Neuveglise C."/>
            <person name="Oeser B."/>
            <person name="Pearson M."/>
            <person name="Poulain J."/>
            <person name="Poussereau N."/>
            <person name="Quesneville H."/>
            <person name="Rascle C."/>
            <person name="Schumacher J."/>
            <person name="Segurens B."/>
            <person name="Sexton A."/>
            <person name="Silva E."/>
            <person name="Sirven C."/>
            <person name="Soanes D.M."/>
            <person name="Talbot N.J."/>
            <person name="Templeton M."/>
            <person name="Yandava C."/>
            <person name="Yarden O."/>
            <person name="Zeng Q."/>
            <person name="Rollins J.A."/>
            <person name="Lebrun M.H."/>
            <person name="Dickman M."/>
        </authorList>
    </citation>
    <scope>NUCLEOTIDE SEQUENCE [LARGE SCALE GENOMIC DNA]</scope>
    <source>
        <strain evidence="2">ATCC 18683 / 1980 / Ss-1</strain>
    </source>
</reference>